<evidence type="ECO:0000313" key="2">
    <source>
        <dbReference type="Proteomes" id="UP000013261"/>
    </source>
</evidence>
<comment type="caution">
    <text evidence="1">The sequence shown here is derived from an EMBL/GenBank/DDBJ whole genome shotgun (WGS) entry which is preliminary data.</text>
</comment>
<accession>N9MFB3</accession>
<organism evidence="1 2">
    <name type="scientific">Acinetobacter dispersus</name>
    <dbReference type="NCBI Taxonomy" id="70348"/>
    <lineage>
        <taxon>Bacteria</taxon>
        <taxon>Pseudomonadati</taxon>
        <taxon>Pseudomonadota</taxon>
        <taxon>Gammaproteobacteria</taxon>
        <taxon>Moraxellales</taxon>
        <taxon>Moraxellaceae</taxon>
        <taxon>Acinetobacter</taxon>
    </lineage>
</organism>
<keyword evidence="2" id="KW-1185">Reference proteome</keyword>
<gene>
    <name evidence="1" type="ORF">F904_01833</name>
</gene>
<evidence type="ECO:0000313" key="1">
    <source>
        <dbReference type="EMBL" id="ENW91895.1"/>
    </source>
</evidence>
<sequence>MENKIKKIYLVKVSSNLHEAPVNTKYFILEGNQIYATNKQEILNSSQNIIGYIFFFFSWKLKTDSCAIFPHNESLYLFHNDTFIEIEKNSVQIKKILFWRIITIKKGSNLPIFIKLFTPPYRWLSNDGMFPETVEPLIDFLIDVNDNYDWKLSNIKKLYQYISKT</sequence>
<dbReference type="Proteomes" id="UP000013261">
    <property type="component" value="Unassembled WGS sequence"/>
</dbReference>
<dbReference type="EMBL" id="APRL01000013">
    <property type="protein sequence ID" value="ENW91895.1"/>
    <property type="molecule type" value="Genomic_DNA"/>
</dbReference>
<name>N9MFB3_9GAMM</name>
<dbReference type="eggNOG" id="ENOG5032HAJ">
    <property type="taxonomic scope" value="Bacteria"/>
</dbReference>
<reference evidence="1 2" key="1">
    <citation type="submission" date="2013-02" db="EMBL/GenBank/DDBJ databases">
        <title>The Genome Sequence of Acinetobacter sp. ANC 4105.</title>
        <authorList>
            <consortium name="The Broad Institute Genome Sequencing Platform"/>
            <consortium name="The Broad Institute Genome Sequencing Center for Infectious Disease"/>
            <person name="Cerqueira G."/>
            <person name="Feldgarden M."/>
            <person name="Courvalin P."/>
            <person name="Perichon B."/>
            <person name="Grillot-Courvalin C."/>
            <person name="Clermont D."/>
            <person name="Rocha E."/>
            <person name="Yoon E.-J."/>
            <person name="Nemec A."/>
            <person name="Walker B."/>
            <person name="Young S.K."/>
            <person name="Zeng Q."/>
            <person name="Gargeya S."/>
            <person name="Fitzgerald M."/>
            <person name="Haas B."/>
            <person name="Abouelleil A."/>
            <person name="Alvarado L."/>
            <person name="Arachchi H.M."/>
            <person name="Berlin A.M."/>
            <person name="Chapman S.B."/>
            <person name="Dewar J."/>
            <person name="Goldberg J."/>
            <person name="Griggs A."/>
            <person name="Gujja S."/>
            <person name="Hansen M."/>
            <person name="Howarth C."/>
            <person name="Imamovic A."/>
            <person name="Larimer J."/>
            <person name="McCowan C."/>
            <person name="Murphy C."/>
            <person name="Neiman D."/>
            <person name="Pearson M."/>
            <person name="Priest M."/>
            <person name="Roberts A."/>
            <person name="Saif S."/>
            <person name="Shea T."/>
            <person name="Sisk P."/>
            <person name="Sykes S."/>
            <person name="Wortman J."/>
            <person name="Nusbaum C."/>
            <person name="Birren B."/>
        </authorList>
    </citation>
    <scope>NUCLEOTIDE SEQUENCE [LARGE SCALE GENOMIC DNA]</scope>
    <source>
        <strain evidence="1 2">ANC 4105</strain>
    </source>
</reference>
<dbReference type="AlphaFoldDB" id="N9MFB3"/>
<proteinExistence type="predicted"/>
<dbReference type="RefSeq" id="WP_005187908.1">
    <property type="nucleotide sequence ID" value="NZ_KB850050.1"/>
</dbReference>
<protein>
    <submittedName>
        <fullName evidence="1">Uncharacterized protein</fullName>
    </submittedName>
</protein>
<dbReference type="HOGENOM" id="CLU_1623622_0_0_6"/>
<dbReference type="OrthoDB" id="9881295at2"/>